<name>A0A0R3L5X2_9BRAD</name>
<dbReference type="GO" id="GO:0016811">
    <property type="term" value="F:hydrolase activity, acting on carbon-nitrogen (but not peptide) bonds, in linear amides"/>
    <property type="evidence" value="ECO:0007669"/>
    <property type="project" value="InterPro"/>
</dbReference>
<dbReference type="STRING" id="1518501.CQ10_38175"/>
<evidence type="ECO:0000313" key="1">
    <source>
        <dbReference type="EMBL" id="KRR03316.1"/>
    </source>
</evidence>
<keyword evidence="2" id="KW-1185">Reference proteome</keyword>
<dbReference type="Gene3D" id="3.10.28.20">
    <property type="entry name" value="Acetamidase/Formamidase-like domains"/>
    <property type="match status" value="1"/>
</dbReference>
<comment type="caution">
    <text evidence="1">The sequence shown here is derived from an EMBL/GenBank/DDBJ whole genome shotgun (WGS) entry which is preliminary data.</text>
</comment>
<dbReference type="Gene3D" id="2.60.120.580">
    <property type="entry name" value="Acetamidase/Formamidase-like domains"/>
    <property type="match status" value="2"/>
</dbReference>
<protein>
    <submittedName>
        <fullName evidence="1">Formamidase</fullName>
    </submittedName>
</protein>
<dbReference type="PANTHER" id="PTHR31891">
    <property type="entry name" value="FORMAMIDASE C869.04-RELATED"/>
    <property type="match status" value="1"/>
</dbReference>
<accession>A0A0R3L5X2</accession>
<dbReference type="SUPFAM" id="SSF141130">
    <property type="entry name" value="Acetamidase/Formamidase-like"/>
    <property type="match status" value="1"/>
</dbReference>
<dbReference type="InterPro" id="IPR004304">
    <property type="entry name" value="FmdA_AmdA"/>
</dbReference>
<reference evidence="1 2" key="1">
    <citation type="submission" date="2014-03" db="EMBL/GenBank/DDBJ databases">
        <title>Bradyrhizobium valentinum sp. nov., isolated from effective nodules of Lupinus mariae-josephae, a lupine endemic of basic-lime soils in Eastern Spain.</title>
        <authorList>
            <person name="Duran D."/>
            <person name="Rey L."/>
            <person name="Navarro A."/>
            <person name="Busquets A."/>
            <person name="Imperial J."/>
            <person name="Ruiz-Argueso T."/>
        </authorList>
    </citation>
    <scope>NUCLEOTIDE SEQUENCE [LARGE SCALE GENOMIC DNA]</scope>
    <source>
        <strain evidence="1 2">LmjM3</strain>
    </source>
</reference>
<gene>
    <name evidence="1" type="ORF">CP49_15265</name>
</gene>
<dbReference type="Pfam" id="PF03069">
    <property type="entry name" value="FmdA_AmdA"/>
    <property type="match status" value="1"/>
</dbReference>
<organism evidence="1 2">
    <name type="scientific">Bradyrhizobium valentinum</name>
    <dbReference type="NCBI Taxonomy" id="1518501"/>
    <lineage>
        <taxon>Bacteria</taxon>
        <taxon>Pseudomonadati</taxon>
        <taxon>Pseudomonadota</taxon>
        <taxon>Alphaproteobacteria</taxon>
        <taxon>Hyphomicrobiales</taxon>
        <taxon>Nitrobacteraceae</taxon>
        <taxon>Bradyrhizobium</taxon>
    </lineage>
</organism>
<sequence length="368" mass="39503">MNRMHPAIKPVSRANPGQHIVFETRDAFDSDFNLGSKPEDVSAADLNLVHPLTGPVFIEGAQRGDVLAVTLLDVQPDDYGYTVIVPGFGFLRDRFTKPFIANWKLNRKEAVSDQIPGVVIPFNGFMGTVGVLPGQPEVATILTREATLQSAGGVVLTPQPLGALPSDVCGQNGSSKNECLRTIPPRENGGNMDIKQMVVGTTLLLPCFVDGCGLFVGDVHFAQGDGEVSGTAIEMGATVTLVTEIRKAQAAKVKVPHFEGGDQLIRLAPTEFYATTGFPLKAKGQIPPYHTYLDSQKIGPLENLSEDLMLAARNALIELIDWMVGERGLTPEQAYVVASVAADLRIGNVVDVPNYAVSAILPTTIFRK</sequence>
<dbReference type="EMBL" id="LLXX01000142">
    <property type="protein sequence ID" value="KRR03316.1"/>
    <property type="molecule type" value="Genomic_DNA"/>
</dbReference>
<dbReference type="Proteomes" id="UP000051913">
    <property type="component" value="Unassembled WGS sequence"/>
</dbReference>
<proteinExistence type="predicted"/>
<dbReference type="PANTHER" id="PTHR31891:SF1">
    <property type="entry name" value="FORMAMIDASE C869.04-RELATED"/>
    <property type="match status" value="1"/>
</dbReference>
<evidence type="ECO:0000313" key="2">
    <source>
        <dbReference type="Proteomes" id="UP000051913"/>
    </source>
</evidence>
<dbReference type="AlphaFoldDB" id="A0A0R3L5X2"/>